<dbReference type="OrthoDB" id="32195at2"/>
<proteinExistence type="inferred from homology"/>
<comment type="catalytic activity">
    <reaction evidence="5 8">
        <text>a 2'-deoxycytidine in DNA + S-adenosyl-L-methionine = a 5-methyl-2'-deoxycytidine in DNA + S-adenosyl-L-homocysteine + H(+)</text>
        <dbReference type="Rhea" id="RHEA:13681"/>
        <dbReference type="Rhea" id="RHEA-COMP:11369"/>
        <dbReference type="Rhea" id="RHEA-COMP:11370"/>
        <dbReference type="ChEBI" id="CHEBI:15378"/>
        <dbReference type="ChEBI" id="CHEBI:57856"/>
        <dbReference type="ChEBI" id="CHEBI:59789"/>
        <dbReference type="ChEBI" id="CHEBI:85452"/>
        <dbReference type="ChEBI" id="CHEBI:85454"/>
        <dbReference type="EC" id="2.1.1.37"/>
    </reaction>
</comment>
<dbReference type="PROSITE" id="PS51679">
    <property type="entry name" value="SAM_MT_C5"/>
    <property type="match status" value="1"/>
</dbReference>
<dbReference type="NCBIfam" id="TIGR00675">
    <property type="entry name" value="dcm"/>
    <property type="match status" value="1"/>
</dbReference>
<evidence type="ECO:0000313" key="9">
    <source>
        <dbReference type="EMBL" id="EFV04166.1"/>
    </source>
</evidence>
<comment type="similarity">
    <text evidence="6 7">Belongs to the class I-like SAM-binding methyltransferase superfamily. C5-methyltransferase family.</text>
</comment>
<sequence>MSKTNYHKIKVVELFAGVGGFRIGLEGASDDYETIWNNQWEPSTIHQDASLVYRARFGSKGHCNEDINNVDTANIPNHDLLVGGFPCQDYSVASTLSHSGGIEGKKGVLWWQIYRILQEKGEQRPHYLFFENVDRLLSSPAKQRGRDFAIILASLANLGYTIEWRIINAAEYGMPQRRRRIYIIGYYKGSTIEKKIEDFKNWILFDGVMAKAFPLEQKNKSGSSFKIEGTIKEVSDNFNVKQKNSPFGNTGIMTNRQVYTIDTTPVYNGTHMTLGGNIVDESLVPDNFFIPISDIARWEYEKGAKKIERTSKEGYKYIFSEGGMSFPDVLDRPSRTIITGEGGTSPSRFKHVIRTPSGRYRRLIPLELERLNMFPDNHTYHPDVNDGRRAFLMGNALVCGIIQRMGQSLYRFIFDKEPISTRPIDMQREPMPRLNLNLFTEIGEELKYNSIKKSFKLDMNKHLLIGYVKPDNIDYFLEKELSKIYYTGKTKSFPSTIALNSLYYFMPYIKGKGVRDLYLIRVARIGNKAEIHPESADKESRLVFDLEYLQSLSDYKPVKLNIFNTYRDTLLGSIMKPEI</sequence>
<evidence type="ECO:0000256" key="2">
    <source>
        <dbReference type="ARBA" id="ARBA00022679"/>
    </source>
</evidence>
<dbReference type="InterPro" id="IPR001525">
    <property type="entry name" value="C5_MeTfrase"/>
</dbReference>
<evidence type="ECO:0000256" key="4">
    <source>
        <dbReference type="ARBA" id="ARBA00022747"/>
    </source>
</evidence>
<dbReference type="HOGENOM" id="CLU_006958_0_5_10"/>
<gene>
    <name evidence="9" type="primary">dcm</name>
    <name evidence="9" type="ORF">HMPREF9420_1693</name>
</gene>
<dbReference type="EC" id="2.1.1.37" evidence="8"/>
<reference evidence="9 10" key="1">
    <citation type="submission" date="2010-12" db="EMBL/GenBank/DDBJ databases">
        <authorList>
            <person name="Muzny D."/>
            <person name="Qin X."/>
            <person name="Deng J."/>
            <person name="Jiang H."/>
            <person name="Liu Y."/>
            <person name="Qu J."/>
            <person name="Song X.-Z."/>
            <person name="Zhang L."/>
            <person name="Thornton R."/>
            <person name="Coyle M."/>
            <person name="Francisco L."/>
            <person name="Jackson L."/>
            <person name="Javaid M."/>
            <person name="Korchina V."/>
            <person name="Kovar C."/>
            <person name="Mata R."/>
            <person name="Mathew T."/>
            <person name="Ngo R."/>
            <person name="Nguyen L."/>
            <person name="Nguyen N."/>
            <person name="Okwuonu G."/>
            <person name="Ongeri F."/>
            <person name="Pham C."/>
            <person name="Simmons D."/>
            <person name="Wilczek-Boney K."/>
            <person name="Hale W."/>
            <person name="Jakkamsetti A."/>
            <person name="Pham P."/>
            <person name="Ruth R."/>
            <person name="San Lucas F."/>
            <person name="Warren J."/>
            <person name="Zhang J."/>
            <person name="Zhao Z."/>
            <person name="Zhou C."/>
            <person name="Zhu D."/>
            <person name="Lee S."/>
            <person name="Bess C."/>
            <person name="Blankenburg K."/>
            <person name="Forbes L."/>
            <person name="Fu Q."/>
            <person name="Gubbala S."/>
            <person name="Hirani K."/>
            <person name="Jayaseelan J.C."/>
            <person name="Lara F."/>
            <person name="Munidasa M."/>
            <person name="Palculict T."/>
            <person name="Patil S."/>
            <person name="Pu L.-L."/>
            <person name="Saada N."/>
            <person name="Tang L."/>
            <person name="Weissenberger G."/>
            <person name="Zhu Y."/>
            <person name="Hemphill L."/>
            <person name="Shang Y."/>
            <person name="Youmans B."/>
            <person name="Ayvaz T."/>
            <person name="Ross M."/>
            <person name="Santibanez J."/>
            <person name="Aqrawi P."/>
            <person name="Gross S."/>
            <person name="Joshi V."/>
            <person name="Fowler G."/>
            <person name="Nazareth L."/>
            <person name="Reid J."/>
            <person name="Worley K."/>
            <person name="Petrosino J."/>
            <person name="Highlander S."/>
            <person name="Gibbs R."/>
        </authorList>
    </citation>
    <scope>NUCLEOTIDE SEQUENCE [LARGE SCALE GENOMIC DNA]</scope>
    <source>
        <strain evidence="9 10">DSM 15606</strain>
    </source>
</reference>
<dbReference type="Gene3D" id="3.40.50.150">
    <property type="entry name" value="Vaccinia Virus protein VP39"/>
    <property type="match status" value="1"/>
</dbReference>
<dbReference type="Proteomes" id="UP000003874">
    <property type="component" value="Unassembled WGS sequence"/>
</dbReference>
<name>E6MQC5_9BACT</name>
<protein>
    <recommendedName>
        <fullName evidence="8">Cytosine-specific methyltransferase</fullName>
        <ecNumber evidence="8">2.1.1.37</ecNumber>
    </recommendedName>
</protein>
<accession>E6MQC5</accession>
<keyword evidence="4" id="KW-0680">Restriction system</keyword>
<evidence type="ECO:0000256" key="8">
    <source>
        <dbReference type="RuleBase" id="RU000417"/>
    </source>
</evidence>
<dbReference type="InterPro" id="IPR018117">
    <property type="entry name" value="C5_DNA_meth_AS"/>
</dbReference>
<dbReference type="PROSITE" id="PS00094">
    <property type="entry name" value="C5_MTASE_1"/>
    <property type="match status" value="1"/>
</dbReference>
<dbReference type="PANTHER" id="PTHR46098">
    <property type="entry name" value="TRNA (CYTOSINE(38)-C(5))-METHYLTRANSFERASE"/>
    <property type="match status" value="1"/>
</dbReference>
<evidence type="ECO:0000256" key="3">
    <source>
        <dbReference type="ARBA" id="ARBA00022691"/>
    </source>
</evidence>
<feature type="active site" evidence="6">
    <location>
        <position position="87"/>
    </location>
</feature>
<evidence type="ECO:0000256" key="5">
    <source>
        <dbReference type="ARBA" id="ARBA00047422"/>
    </source>
</evidence>
<evidence type="ECO:0000256" key="6">
    <source>
        <dbReference type="PROSITE-ProRule" id="PRU01016"/>
    </source>
</evidence>
<dbReference type="STRING" id="888832.HMPREF9420_1693"/>
<dbReference type="eggNOG" id="COG0270">
    <property type="taxonomic scope" value="Bacteria"/>
</dbReference>
<dbReference type="PRINTS" id="PR00105">
    <property type="entry name" value="C5METTRFRASE"/>
</dbReference>
<dbReference type="InterPro" id="IPR050750">
    <property type="entry name" value="C5-MTase"/>
</dbReference>
<keyword evidence="1 6" id="KW-0489">Methyltransferase</keyword>
<dbReference type="GO" id="GO:0003886">
    <property type="term" value="F:DNA (cytosine-5-)-methyltransferase activity"/>
    <property type="evidence" value="ECO:0007669"/>
    <property type="project" value="UniProtKB-EC"/>
</dbReference>
<keyword evidence="10" id="KW-1185">Reference proteome</keyword>
<dbReference type="PANTHER" id="PTHR46098:SF1">
    <property type="entry name" value="TRNA (CYTOSINE(38)-C(5))-METHYLTRANSFERASE"/>
    <property type="match status" value="1"/>
</dbReference>
<keyword evidence="2 6" id="KW-0808">Transferase</keyword>
<evidence type="ECO:0000256" key="1">
    <source>
        <dbReference type="ARBA" id="ARBA00022603"/>
    </source>
</evidence>
<dbReference type="EMBL" id="AEQO01000140">
    <property type="protein sequence ID" value="EFV04166.1"/>
    <property type="molecule type" value="Genomic_DNA"/>
</dbReference>
<dbReference type="Pfam" id="PF00145">
    <property type="entry name" value="DNA_methylase"/>
    <property type="match status" value="1"/>
</dbReference>
<dbReference type="AlphaFoldDB" id="E6MQC5"/>
<evidence type="ECO:0000256" key="7">
    <source>
        <dbReference type="RuleBase" id="RU000416"/>
    </source>
</evidence>
<dbReference type="GO" id="GO:0032259">
    <property type="term" value="P:methylation"/>
    <property type="evidence" value="ECO:0007669"/>
    <property type="project" value="UniProtKB-KW"/>
</dbReference>
<organism evidence="9 10">
    <name type="scientific">Segatella salivae DSM 15606</name>
    <dbReference type="NCBI Taxonomy" id="888832"/>
    <lineage>
        <taxon>Bacteria</taxon>
        <taxon>Pseudomonadati</taxon>
        <taxon>Bacteroidota</taxon>
        <taxon>Bacteroidia</taxon>
        <taxon>Bacteroidales</taxon>
        <taxon>Prevotellaceae</taxon>
        <taxon>Segatella</taxon>
    </lineage>
</organism>
<keyword evidence="3 6" id="KW-0949">S-adenosyl-L-methionine</keyword>
<dbReference type="SUPFAM" id="SSF53335">
    <property type="entry name" value="S-adenosyl-L-methionine-dependent methyltransferases"/>
    <property type="match status" value="1"/>
</dbReference>
<evidence type="ECO:0000313" key="10">
    <source>
        <dbReference type="Proteomes" id="UP000003874"/>
    </source>
</evidence>
<dbReference type="GO" id="GO:0009307">
    <property type="term" value="P:DNA restriction-modification system"/>
    <property type="evidence" value="ECO:0007669"/>
    <property type="project" value="UniProtKB-KW"/>
</dbReference>
<dbReference type="InterPro" id="IPR029063">
    <property type="entry name" value="SAM-dependent_MTases_sf"/>
</dbReference>
<comment type="caution">
    <text evidence="9">The sequence shown here is derived from an EMBL/GenBank/DDBJ whole genome shotgun (WGS) entry which is preliminary data.</text>
</comment>